<protein>
    <submittedName>
        <fullName evidence="6">WD40 repeat-containing protein</fullName>
    </submittedName>
</protein>
<dbReference type="PANTHER" id="PTHR18763">
    <property type="entry name" value="WD-REPEAT PROTEIN 18"/>
    <property type="match status" value="1"/>
</dbReference>
<dbReference type="GO" id="GO:0006364">
    <property type="term" value="P:rRNA processing"/>
    <property type="evidence" value="ECO:0007669"/>
    <property type="project" value="TreeGrafter"/>
</dbReference>
<feature type="repeat" description="WD" evidence="3">
    <location>
        <begin position="153"/>
        <end position="186"/>
    </location>
</feature>
<dbReference type="Pfam" id="PF00400">
    <property type="entry name" value="WD40"/>
    <property type="match status" value="3"/>
</dbReference>
<evidence type="ECO:0000256" key="2">
    <source>
        <dbReference type="ARBA" id="ARBA00022737"/>
    </source>
</evidence>
<evidence type="ECO:0000313" key="7">
    <source>
        <dbReference type="Proteomes" id="UP000693970"/>
    </source>
</evidence>
<reference evidence="6" key="2">
    <citation type="submission" date="2021-04" db="EMBL/GenBank/DDBJ databases">
        <authorList>
            <person name="Podell S."/>
        </authorList>
    </citation>
    <scope>NUCLEOTIDE SEQUENCE</scope>
    <source>
        <strain evidence="6">Hildebrandi</strain>
    </source>
</reference>
<feature type="region of interest" description="Disordered" evidence="5">
    <location>
        <begin position="481"/>
        <end position="507"/>
    </location>
</feature>
<dbReference type="Proteomes" id="UP000693970">
    <property type="component" value="Unassembled WGS sequence"/>
</dbReference>
<dbReference type="InterPro" id="IPR001680">
    <property type="entry name" value="WD40_rpt"/>
</dbReference>
<accession>A0A9K3Q800</accession>
<evidence type="ECO:0000313" key="6">
    <source>
        <dbReference type="EMBL" id="KAG7374246.1"/>
    </source>
</evidence>
<keyword evidence="2" id="KW-0677">Repeat</keyword>
<dbReference type="AlphaFoldDB" id="A0A9K3Q800"/>
<evidence type="ECO:0000256" key="1">
    <source>
        <dbReference type="ARBA" id="ARBA00022574"/>
    </source>
</evidence>
<dbReference type="GO" id="GO:0005656">
    <property type="term" value="C:nuclear pre-replicative complex"/>
    <property type="evidence" value="ECO:0007669"/>
    <property type="project" value="TreeGrafter"/>
</dbReference>
<dbReference type="SMART" id="SM00320">
    <property type="entry name" value="WD40"/>
    <property type="match status" value="4"/>
</dbReference>
<comment type="caution">
    <text evidence="6">The sequence shown here is derived from an EMBL/GenBank/DDBJ whole genome shotgun (WGS) entry which is preliminary data.</text>
</comment>
<evidence type="ECO:0000256" key="4">
    <source>
        <dbReference type="SAM" id="Coils"/>
    </source>
</evidence>
<keyword evidence="7" id="KW-1185">Reference proteome</keyword>
<gene>
    <name evidence="6" type="ORF">IV203_013341</name>
</gene>
<dbReference type="OrthoDB" id="44351at2759"/>
<proteinExistence type="predicted"/>
<feature type="repeat" description="WD" evidence="3">
    <location>
        <begin position="331"/>
        <end position="375"/>
    </location>
</feature>
<reference evidence="6" key="1">
    <citation type="journal article" date="2021" name="Sci. Rep.">
        <title>Diploid genomic architecture of Nitzschia inconspicua, an elite biomass production diatom.</title>
        <authorList>
            <person name="Oliver A."/>
            <person name="Podell S."/>
            <person name="Pinowska A."/>
            <person name="Traller J.C."/>
            <person name="Smith S.R."/>
            <person name="McClure R."/>
            <person name="Beliaev A."/>
            <person name="Bohutskyi P."/>
            <person name="Hill E.A."/>
            <person name="Rabines A."/>
            <person name="Zheng H."/>
            <person name="Allen L.Z."/>
            <person name="Kuo A."/>
            <person name="Grigoriev I.V."/>
            <person name="Allen A.E."/>
            <person name="Hazlebeck D."/>
            <person name="Allen E.E."/>
        </authorList>
    </citation>
    <scope>NUCLEOTIDE SEQUENCE</scope>
    <source>
        <strain evidence="6">Hildebrandi</strain>
    </source>
</reference>
<dbReference type="PANTHER" id="PTHR18763:SF0">
    <property type="entry name" value="WD REPEAT-CONTAINING PROTEIN 18"/>
    <property type="match status" value="1"/>
</dbReference>
<sequence>MKYAVAVTTAKPSSALTPGGGGGCLTLLDPKTGAVLSSLRSSVDLSGKTSMGISTLSTFPGSFCVLGRNASHTIQPAIAYGGNSAKKGDNYAMLISIRNSTSPPILHWKCRLPETEMSAGLILSCCGHYVVGGGASGSCYIWSSLGGKLLRTFQAHYRACSCLEWSDCGRYLVTGGADGMIHLFSLMDLVDTTSRNAHRSTSPLHTFSIHHFPVTTLTKIPSGRMASTSEDGQVLLVELFSKTVLLNVHLPHGIRSMAYHNGRMFLGSTQGTVYTIDTDAYAMHQTERQGAVFARRRSKAQLDGSARTMDEIVFGRNDRPDDNVASYQMDWLGHDSPVTSIAMLTPCGDQQIMVTGDESGQVRIWDLESRTCLNILHLWSQTAGQSPAASTQQKKASSGSHPVTSICIISQPNDAASSSMFRSHSSSHRNATSISTLVSPLQKFVEGDVAGASVLPVPFLPTNKTTEELHFWEAQPILRKRRRYQQEEKSTESSGVRKRESDWDEAREKQAMALRIMELEEQLKSKQTEVDRWETVNNKLMAKLQTTK</sequence>
<name>A0A9K3Q800_9STRA</name>
<dbReference type="GO" id="GO:0120330">
    <property type="term" value="C:rixosome complex"/>
    <property type="evidence" value="ECO:0007669"/>
    <property type="project" value="TreeGrafter"/>
</dbReference>
<dbReference type="InterPro" id="IPR045227">
    <property type="entry name" value="WDR18/Ipi3/RID3"/>
</dbReference>
<keyword evidence="4" id="KW-0175">Coiled coil</keyword>
<keyword evidence="1 3" id="KW-0853">WD repeat</keyword>
<organism evidence="6 7">
    <name type="scientific">Nitzschia inconspicua</name>
    <dbReference type="NCBI Taxonomy" id="303405"/>
    <lineage>
        <taxon>Eukaryota</taxon>
        <taxon>Sar</taxon>
        <taxon>Stramenopiles</taxon>
        <taxon>Ochrophyta</taxon>
        <taxon>Bacillariophyta</taxon>
        <taxon>Bacillariophyceae</taxon>
        <taxon>Bacillariophycidae</taxon>
        <taxon>Bacillariales</taxon>
        <taxon>Bacillariaceae</taxon>
        <taxon>Nitzschia</taxon>
    </lineage>
</organism>
<evidence type="ECO:0000256" key="3">
    <source>
        <dbReference type="PROSITE-ProRule" id="PRU00221"/>
    </source>
</evidence>
<dbReference type="PROSITE" id="PS50082">
    <property type="entry name" value="WD_REPEATS_2"/>
    <property type="match status" value="2"/>
</dbReference>
<evidence type="ECO:0000256" key="5">
    <source>
        <dbReference type="SAM" id="MobiDB-lite"/>
    </source>
</evidence>
<dbReference type="EMBL" id="JAGRRH010000001">
    <property type="protein sequence ID" value="KAG7374246.1"/>
    <property type="molecule type" value="Genomic_DNA"/>
</dbReference>
<feature type="coiled-coil region" evidence="4">
    <location>
        <begin position="509"/>
        <end position="536"/>
    </location>
</feature>
<dbReference type="PROSITE" id="PS51257">
    <property type="entry name" value="PROKAR_LIPOPROTEIN"/>
    <property type="match status" value="1"/>
</dbReference>
<feature type="compositionally biased region" description="Basic and acidic residues" evidence="5">
    <location>
        <begin position="484"/>
        <end position="507"/>
    </location>
</feature>
<dbReference type="GO" id="GO:0006261">
    <property type="term" value="P:DNA-templated DNA replication"/>
    <property type="evidence" value="ECO:0007669"/>
    <property type="project" value="TreeGrafter"/>
</dbReference>